<dbReference type="PANTHER" id="PTHR33175">
    <property type="entry name" value="DNA-BINDING PROTEIN HU"/>
    <property type="match status" value="1"/>
</dbReference>
<comment type="similarity">
    <text evidence="1 4">Belongs to the bacterial histone-like protein family.</text>
</comment>
<evidence type="ECO:0000313" key="6">
    <source>
        <dbReference type="Proteomes" id="UP000032675"/>
    </source>
</evidence>
<dbReference type="CDD" id="cd13831">
    <property type="entry name" value="HU"/>
    <property type="match status" value="1"/>
</dbReference>
<evidence type="ECO:0000256" key="1">
    <source>
        <dbReference type="ARBA" id="ARBA00010529"/>
    </source>
</evidence>
<sequence length="97" mass="10123">MKSTDLIDRIAEATGGTKADAKTALETVLASIVQAAEVGDEVSLPGFGKFTVRHTAARMGRNPATGAEMQIPASRKLVFAPAKAVKDQLTGANQKKV</sequence>
<dbReference type="EMBL" id="BANI01000125">
    <property type="protein sequence ID" value="GAN97114.1"/>
    <property type="molecule type" value="Genomic_DNA"/>
</dbReference>
<evidence type="ECO:0000256" key="3">
    <source>
        <dbReference type="ARBA" id="ARBA00023125"/>
    </source>
</evidence>
<name>A0A0D6Q103_KOMEU</name>
<dbReference type="InterPro" id="IPR010992">
    <property type="entry name" value="IHF-like_DNA-bd_dom_sf"/>
</dbReference>
<dbReference type="RefSeq" id="WP_048851686.1">
    <property type="nucleotide sequence ID" value="NZ_BANI01000125.1"/>
</dbReference>
<comment type="caution">
    <text evidence="5">The sequence shown here is derived from an EMBL/GenBank/DDBJ whole genome shotgun (WGS) entry which is preliminary data.</text>
</comment>
<dbReference type="GO" id="GO:0003677">
    <property type="term" value="F:DNA binding"/>
    <property type="evidence" value="ECO:0007669"/>
    <property type="project" value="UniProtKB-KW"/>
</dbReference>
<keyword evidence="3 5" id="KW-0238">DNA-binding</keyword>
<dbReference type="InterPro" id="IPR000119">
    <property type="entry name" value="Hist_DNA-bd"/>
</dbReference>
<dbReference type="PANTHER" id="PTHR33175:SF3">
    <property type="entry name" value="DNA-BINDING PROTEIN HU-BETA"/>
    <property type="match status" value="1"/>
</dbReference>
<keyword evidence="2" id="KW-0226">DNA condensation</keyword>
<protein>
    <submittedName>
        <fullName evidence="5">Histone-like bacterial DNA-binding protein HU</fullName>
    </submittedName>
</protein>
<dbReference type="PRINTS" id="PR01727">
    <property type="entry name" value="DNABINDINGHU"/>
</dbReference>
<evidence type="ECO:0000256" key="4">
    <source>
        <dbReference type="RuleBase" id="RU003939"/>
    </source>
</evidence>
<organism evidence="5 6">
    <name type="scientific">Komagataeibacter europaeus NBRC 3261</name>
    <dbReference type="NCBI Taxonomy" id="1234669"/>
    <lineage>
        <taxon>Bacteria</taxon>
        <taxon>Pseudomonadati</taxon>
        <taxon>Pseudomonadota</taxon>
        <taxon>Alphaproteobacteria</taxon>
        <taxon>Acetobacterales</taxon>
        <taxon>Acetobacteraceae</taxon>
        <taxon>Komagataeibacter</taxon>
    </lineage>
</organism>
<evidence type="ECO:0000313" key="5">
    <source>
        <dbReference type="EMBL" id="GAN97114.1"/>
    </source>
</evidence>
<dbReference type="SUPFAM" id="SSF47729">
    <property type="entry name" value="IHF-like DNA-binding proteins"/>
    <property type="match status" value="1"/>
</dbReference>
<dbReference type="Gene3D" id="4.10.520.10">
    <property type="entry name" value="IHF-like DNA-binding proteins"/>
    <property type="match status" value="1"/>
</dbReference>
<evidence type="ECO:0000256" key="2">
    <source>
        <dbReference type="ARBA" id="ARBA00023067"/>
    </source>
</evidence>
<accession>A0A0D6Q103</accession>
<dbReference type="GO" id="GO:0030527">
    <property type="term" value="F:structural constituent of chromatin"/>
    <property type="evidence" value="ECO:0007669"/>
    <property type="project" value="InterPro"/>
</dbReference>
<dbReference type="GO" id="GO:0030261">
    <property type="term" value="P:chromosome condensation"/>
    <property type="evidence" value="ECO:0007669"/>
    <property type="project" value="UniProtKB-KW"/>
</dbReference>
<dbReference type="Proteomes" id="UP000032675">
    <property type="component" value="Unassembled WGS sequence"/>
</dbReference>
<dbReference type="Pfam" id="PF00216">
    <property type="entry name" value="Bac_DNA_binding"/>
    <property type="match status" value="1"/>
</dbReference>
<reference evidence="5 6" key="1">
    <citation type="submission" date="2012-11" db="EMBL/GenBank/DDBJ databases">
        <title>Whole genome sequence of Gluconacetobacter europaeus NBRC3261.</title>
        <authorList>
            <person name="Azuma Y."/>
            <person name="Higashiura N."/>
            <person name="Hirakawa H."/>
            <person name="Matsushita K."/>
        </authorList>
    </citation>
    <scope>NUCLEOTIDE SEQUENCE [LARGE SCALE GENOMIC DNA]</scope>
    <source>
        <strain evidence="5 6">NBRC 3261</strain>
    </source>
</reference>
<gene>
    <name evidence="5" type="ORF">Geu3261_0142_012</name>
</gene>
<proteinExistence type="inferred from homology"/>
<dbReference type="SMART" id="SM00411">
    <property type="entry name" value="BHL"/>
    <property type="match status" value="1"/>
</dbReference>
<dbReference type="AlphaFoldDB" id="A0A0D6Q103"/>